<dbReference type="NCBIfam" id="NF038403">
    <property type="entry name" value="perm_prefix_1"/>
    <property type="match status" value="1"/>
</dbReference>
<accession>A0ABP8QDE4</accession>
<dbReference type="EMBL" id="BAABHF010000026">
    <property type="protein sequence ID" value="GAA4501585.1"/>
    <property type="molecule type" value="Genomic_DNA"/>
</dbReference>
<keyword evidence="3" id="KW-1185">Reference proteome</keyword>
<evidence type="ECO:0000256" key="1">
    <source>
        <dbReference type="SAM" id="Phobius"/>
    </source>
</evidence>
<dbReference type="InterPro" id="IPR047928">
    <property type="entry name" value="Perm_prefix_1"/>
</dbReference>
<organism evidence="2 3">
    <name type="scientific">Actinoallomurus oryzae</name>
    <dbReference type="NCBI Taxonomy" id="502180"/>
    <lineage>
        <taxon>Bacteria</taxon>
        <taxon>Bacillati</taxon>
        <taxon>Actinomycetota</taxon>
        <taxon>Actinomycetes</taxon>
        <taxon>Streptosporangiales</taxon>
        <taxon>Thermomonosporaceae</taxon>
        <taxon>Actinoallomurus</taxon>
    </lineage>
</organism>
<comment type="caution">
    <text evidence="2">The sequence shown here is derived from an EMBL/GenBank/DDBJ whole genome shotgun (WGS) entry which is preliminary data.</text>
</comment>
<dbReference type="RefSeq" id="WP_345468318.1">
    <property type="nucleotide sequence ID" value="NZ_BAABHF010000026.1"/>
</dbReference>
<evidence type="ECO:0000313" key="3">
    <source>
        <dbReference type="Proteomes" id="UP001500503"/>
    </source>
</evidence>
<dbReference type="Proteomes" id="UP001500503">
    <property type="component" value="Unassembled WGS sequence"/>
</dbReference>
<keyword evidence="1" id="KW-0472">Membrane</keyword>
<protein>
    <recommendedName>
        <fullName evidence="4">DUF1700 domain-containing protein</fullName>
    </recommendedName>
</protein>
<proteinExistence type="predicted"/>
<sequence>MNDIERYLHRLAVALRGSGADVPRVLAETREHLRDAIRDGVAEGLTEEEAGRRAVARFGSPRVVARRFGGGFAWREVVPELARVVVPSGAIGLVAIGVSGLLAEALGRLFGAAFVAGGMPARYTSRRCAVGNAGHDCLNALIHEHLHAIVGTRVVYGAFGLLVLAGYLAVRRRLGAVRLAPRPGVVPLAGTTLYGVAAAVLLIDGVSVVTYGGTRAGSGQSWSDGGIALVMFLVYARSLYRERLSRSTA</sequence>
<feature type="transmembrane region" description="Helical" evidence="1">
    <location>
        <begin position="84"/>
        <end position="103"/>
    </location>
</feature>
<keyword evidence="1" id="KW-1133">Transmembrane helix</keyword>
<gene>
    <name evidence="2" type="ORF">GCM10023191_051860</name>
</gene>
<feature type="transmembrane region" description="Helical" evidence="1">
    <location>
        <begin position="222"/>
        <end position="240"/>
    </location>
</feature>
<evidence type="ECO:0008006" key="4">
    <source>
        <dbReference type="Google" id="ProtNLM"/>
    </source>
</evidence>
<name>A0ABP8QDE4_9ACTN</name>
<keyword evidence="1" id="KW-0812">Transmembrane</keyword>
<evidence type="ECO:0000313" key="2">
    <source>
        <dbReference type="EMBL" id="GAA4501585.1"/>
    </source>
</evidence>
<dbReference type="Pfam" id="PF22564">
    <property type="entry name" value="HAAS"/>
    <property type="match status" value="1"/>
</dbReference>
<feature type="transmembrane region" description="Helical" evidence="1">
    <location>
        <begin position="191"/>
        <end position="210"/>
    </location>
</feature>
<reference evidence="3" key="1">
    <citation type="journal article" date="2019" name="Int. J. Syst. Evol. Microbiol.">
        <title>The Global Catalogue of Microorganisms (GCM) 10K type strain sequencing project: providing services to taxonomists for standard genome sequencing and annotation.</title>
        <authorList>
            <consortium name="The Broad Institute Genomics Platform"/>
            <consortium name="The Broad Institute Genome Sequencing Center for Infectious Disease"/>
            <person name="Wu L."/>
            <person name="Ma J."/>
        </authorList>
    </citation>
    <scope>NUCLEOTIDE SEQUENCE [LARGE SCALE GENOMIC DNA]</scope>
    <source>
        <strain evidence="3">JCM 17933</strain>
    </source>
</reference>
<feature type="transmembrane region" description="Helical" evidence="1">
    <location>
        <begin position="148"/>
        <end position="170"/>
    </location>
</feature>